<keyword evidence="13 19" id="KW-1133">Transmembrane helix</keyword>
<evidence type="ECO:0000256" key="2">
    <source>
        <dbReference type="ARBA" id="ARBA00004651"/>
    </source>
</evidence>
<accession>A0A6N3A9N8</accession>
<sequence length="268" mass="29030">MRQRVITAVVALAFFLPIIYVGGIAVELLAAAMAGIGVYELFRMKGLAVFSFEGILSIIGAVILVLPQERWFFFLPEGTDKSALYYVIVLLLLGIAVISKNTYTIDEAGFPVIVSLYTGVGFECFLTARSATDGLVVLVFGLFIVWATDIGAYMVGRRYGQRKLWPEISPNKTIEGALGGIAAAVVVAGLYLLAFPGKDYFGHGSALMILLTVLFSIAGQFGDLVESAIKRHYGVKDSGNLLPGHGGILDRFDSMLFVFPIMYLFGVF</sequence>
<keyword evidence="16" id="KW-0594">Phospholipid biosynthesis</keyword>
<evidence type="ECO:0000256" key="19">
    <source>
        <dbReference type="SAM" id="Phobius"/>
    </source>
</evidence>
<evidence type="ECO:0000256" key="8">
    <source>
        <dbReference type="ARBA" id="ARBA00022475"/>
    </source>
</evidence>
<comment type="subcellular location">
    <subcellularLocation>
        <location evidence="2">Cell membrane</location>
        <topology evidence="2">Multi-pass membrane protein</topology>
    </subcellularLocation>
</comment>
<keyword evidence="10 18" id="KW-0808">Transferase</keyword>
<name>A0A6N3A9N8_ENTCA</name>
<evidence type="ECO:0000256" key="16">
    <source>
        <dbReference type="ARBA" id="ARBA00023209"/>
    </source>
</evidence>
<feature type="transmembrane region" description="Helical" evidence="19">
    <location>
        <begin position="82"/>
        <end position="98"/>
    </location>
</feature>
<dbReference type="EMBL" id="CACRTX010000005">
    <property type="protein sequence ID" value="VYT85042.1"/>
    <property type="molecule type" value="Genomic_DNA"/>
</dbReference>
<dbReference type="UniPathway" id="UPA00557">
    <property type="reaction ID" value="UER00614"/>
</dbReference>
<comment type="similarity">
    <text evidence="5 18">Belongs to the CDS family.</text>
</comment>
<evidence type="ECO:0000256" key="13">
    <source>
        <dbReference type="ARBA" id="ARBA00022989"/>
    </source>
</evidence>
<keyword evidence="17" id="KW-1208">Phospholipid metabolism</keyword>
<keyword evidence="12 18" id="KW-0548">Nucleotidyltransferase</keyword>
<evidence type="ECO:0000256" key="15">
    <source>
        <dbReference type="ARBA" id="ARBA00023136"/>
    </source>
</evidence>
<feature type="transmembrane region" description="Helical" evidence="19">
    <location>
        <begin position="176"/>
        <end position="194"/>
    </location>
</feature>
<organism evidence="20">
    <name type="scientific">Enterococcus casseliflavus</name>
    <name type="common">Enterococcus flavescens</name>
    <dbReference type="NCBI Taxonomy" id="37734"/>
    <lineage>
        <taxon>Bacteria</taxon>
        <taxon>Bacillati</taxon>
        <taxon>Bacillota</taxon>
        <taxon>Bacilli</taxon>
        <taxon>Lactobacillales</taxon>
        <taxon>Enterococcaceae</taxon>
        <taxon>Enterococcus</taxon>
    </lineage>
</organism>
<evidence type="ECO:0000313" key="20">
    <source>
        <dbReference type="EMBL" id="VYT85042.1"/>
    </source>
</evidence>
<evidence type="ECO:0000256" key="5">
    <source>
        <dbReference type="ARBA" id="ARBA00010185"/>
    </source>
</evidence>
<dbReference type="InterPro" id="IPR000374">
    <property type="entry name" value="PC_trans"/>
</dbReference>
<keyword evidence="8" id="KW-1003">Cell membrane</keyword>
<dbReference type="Pfam" id="PF01148">
    <property type="entry name" value="CTP_transf_1"/>
    <property type="match status" value="1"/>
</dbReference>
<dbReference type="AlphaFoldDB" id="A0A6N3A9N8"/>
<feature type="transmembrane region" description="Helical" evidence="19">
    <location>
        <begin position="200"/>
        <end position="221"/>
    </location>
</feature>
<dbReference type="GO" id="GO:0005886">
    <property type="term" value="C:plasma membrane"/>
    <property type="evidence" value="ECO:0007669"/>
    <property type="project" value="UniProtKB-SubCell"/>
</dbReference>
<gene>
    <name evidence="20" type="primary">cdsA</name>
    <name evidence="20" type="ORF">ECLFYP2_01772</name>
</gene>
<comment type="catalytic activity">
    <reaction evidence="1 18">
        <text>a 1,2-diacyl-sn-glycero-3-phosphate + CTP + H(+) = a CDP-1,2-diacyl-sn-glycerol + diphosphate</text>
        <dbReference type="Rhea" id="RHEA:16229"/>
        <dbReference type="ChEBI" id="CHEBI:15378"/>
        <dbReference type="ChEBI" id="CHEBI:33019"/>
        <dbReference type="ChEBI" id="CHEBI:37563"/>
        <dbReference type="ChEBI" id="CHEBI:58332"/>
        <dbReference type="ChEBI" id="CHEBI:58608"/>
        <dbReference type="EC" id="2.7.7.41"/>
    </reaction>
</comment>
<comment type="pathway">
    <text evidence="3 18">Phospholipid metabolism; CDP-diacylglycerol biosynthesis; CDP-diacylglycerol from sn-glycerol 3-phosphate: step 3/3.</text>
</comment>
<keyword evidence="11 18" id="KW-0812">Transmembrane</keyword>
<feature type="transmembrane region" description="Helical" evidence="19">
    <location>
        <begin position="46"/>
        <end position="66"/>
    </location>
</feature>
<evidence type="ECO:0000256" key="9">
    <source>
        <dbReference type="ARBA" id="ARBA00022516"/>
    </source>
</evidence>
<dbReference type="PROSITE" id="PS01315">
    <property type="entry name" value="CDS"/>
    <property type="match status" value="1"/>
</dbReference>
<reference evidence="20" key="1">
    <citation type="submission" date="2019-11" db="EMBL/GenBank/DDBJ databases">
        <authorList>
            <person name="Feng L."/>
        </authorList>
    </citation>
    <scope>NUCLEOTIDE SEQUENCE</scope>
    <source>
        <strain evidence="20">ECasseliflavusLFYP2</strain>
    </source>
</reference>
<evidence type="ECO:0000256" key="6">
    <source>
        <dbReference type="ARBA" id="ARBA00012487"/>
    </source>
</evidence>
<evidence type="ECO:0000256" key="17">
    <source>
        <dbReference type="ARBA" id="ARBA00023264"/>
    </source>
</evidence>
<dbReference type="GO" id="GO:0016024">
    <property type="term" value="P:CDP-diacylglycerol biosynthetic process"/>
    <property type="evidence" value="ECO:0007669"/>
    <property type="project" value="UniProtKB-UniPathway"/>
</dbReference>
<dbReference type="PANTHER" id="PTHR46382">
    <property type="entry name" value="PHOSPHATIDATE CYTIDYLYLTRANSFERASE"/>
    <property type="match status" value="1"/>
</dbReference>
<evidence type="ECO:0000256" key="7">
    <source>
        <dbReference type="ARBA" id="ARBA00019373"/>
    </source>
</evidence>
<protein>
    <recommendedName>
        <fullName evidence="7 18">Phosphatidate cytidylyltransferase</fullName>
        <ecNumber evidence="6 18">2.7.7.41</ecNumber>
    </recommendedName>
</protein>
<dbReference type="EC" id="2.7.7.41" evidence="6 18"/>
<evidence type="ECO:0000256" key="3">
    <source>
        <dbReference type="ARBA" id="ARBA00005119"/>
    </source>
</evidence>
<evidence type="ECO:0000256" key="11">
    <source>
        <dbReference type="ARBA" id="ARBA00022692"/>
    </source>
</evidence>
<feature type="transmembrane region" description="Helical" evidence="19">
    <location>
        <begin position="110"/>
        <end position="128"/>
    </location>
</feature>
<keyword evidence="9" id="KW-0444">Lipid biosynthesis</keyword>
<proteinExistence type="inferred from homology"/>
<evidence type="ECO:0000256" key="10">
    <source>
        <dbReference type="ARBA" id="ARBA00022679"/>
    </source>
</evidence>
<feature type="transmembrane region" description="Helical" evidence="19">
    <location>
        <begin position="134"/>
        <end position="155"/>
    </location>
</feature>
<evidence type="ECO:0000256" key="18">
    <source>
        <dbReference type="RuleBase" id="RU003938"/>
    </source>
</evidence>
<evidence type="ECO:0000256" key="4">
    <source>
        <dbReference type="ARBA" id="ARBA00005189"/>
    </source>
</evidence>
<dbReference type="GO" id="GO:0004605">
    <property type="term" value="F:phosphatidate cytidylyltransferase activity"/>
    <property type="evidence" value="ECO:0007669"/>
    <property type="project" value="UniProtKB-EC"/>
</dbReference>
<evidence type="ECO:0000256" key="12">
    <source>
        <dbReference type="ARBA" id="ARBA00022695"/>
    </source>
</evidence>
<keyword evidence="14" id="KW-0443">Lipid metabolism</keyword>
<dbReference type="RefSeq" id="WP_421757946.1">
    <property type="nucleotide sequence ID" value="NZ_CACRTX010000005.1"/>
</dbReference>
<dbReference type="PANTHER" id="PTHR46382:SF1">
    <property type="entry name" value="PHOSPHATIDATE CYTIDYLYLTRANSFERASE"/>
    <property type="match status" value="1"/>
</dbReference>
<comment type="pathway">
    <text evidence="4">Lipid metabolism.</text>
</comment>
<keyword evidence="15 19" id="KW-0472">Membrane</keyword>
<evidence type="ECO:0000256" key="14">
    <source>
        <dbReference type="ARBA" id="ARBA00023098"/>
    </source>
</evidence>
<feature type="transmembrane region" description="Helical" evidence="19">
    <location>
        <begin position="6"/>
        <end position="39"/>
    </location>
</feature>
<evidence type="ECO:0000256" key="1">
    <source>
        <dbReference type="ARBA" id="ARBA00001698"/>
    </source>
</evidence>